<feature type="compositionally biased region" description="Polar residues" evidence="1">
    <location>
        <begin position="59"/>
        <end position="76"/>
    </location>
</feature>
<proteinExistence type="predicted"/>
<feature type="region of interest" description="Disordered" evidence="1">
    <location>
        <begin position="171"/>
        <end position="192"/>
    </location>
</feature>
<sequence>MTSSLGLQNLGATAIEEDMIGADFDLEFASDLAGLYDLDEALVVRTTLNQQHHPVIPRTYTNTPKSTHSTSVLPSNEENEMEEGFQAALEFLNESEFLADNRPTAASPIENYDASSTSASDPEDTHTHNAEDTAKTKSKRRQRVSAKQQIVSLRGTVEELTSKLQSLESGALKAKAKHESDQKSGTTGRGPLWQQIAARQLERRQEAERDNEKLRAMLELQVQEAKNLKRLLKRRTRIEMMEEMLGVKRYKTVTNDSSDECVDILQKMLQSTDGIYVGADHVFETKGMDHVESPGKTRTTNRHAINDVFLEILEKQLVPFGRKMTEKAVWSALGQIGVQPLQCVKDVNAKVDFYAQNSQKTDDTMMVSYVAAMSGLQSSDVLTFRMRKVMRKYFDGNRTVFICLMESQPLHCGQPKGIKLHCTIRVMVEKDVEEDTTLIKSHYSVSRHTPQNEVGNVDMAIAVWDENFSRVSGEVESFLLDETTLRETNLSRQ</sequence>
<evidence type="ECO:0008006" key="4">
    <source>
        <dbReference type="Google" id="ProtNLM"/>
    </source>
</evidence>
<accession>A0A080ZV51</accession>
<gene>
    <name evidence="2" type="ORF">F444_13017</name>
</gene>
<evidence type="ECO:0000313" key="2">
    <source>
        <dbReference type="EMBL" id="ETO70512.1"/>
    </source>
</evidence>
<dbReference type="PANTHER" id="PTHR35796">
    <property type="entry name" value="HYPOTHETICAL CYTOSOLIC PROTEIN"/>
    <property type="match status" value="1"/>
</dbReference>
<comment type="caution">
    <text evidence="2">The sequence shown here is derived from an EMBL/GenBank/DDBJ whole genome shotgun (WGS) entry which is preliminary data.</text>
</comment>
<feature type="compositionally biased region" description="Basic and acidic residues" evidence="1">
    <location>
        <begin position="123"/>
        <end position="135"/>
    </location>
</feature>
<name>A0A080ZV51_PHYNI</name>
<dbReference type="OrthoDB" id="127530at2759"/>
<dbReference type="Proteomes" id="UP000028582">
    <property type="component" value="Unassembled WGS sequence"/>
</dbReference>
<protein>
    <recommendedName>
        <fullName evidence="4">M96 mating-specific protein family</fullName>
    </recommendedName>
</protein>
<organism evidence="2 3">
    <name type="scientific">Phytophthora nicotianae P1976</name>
    <dbReference type="NCBI Taxonomy" id="1317066"/>
    <lineage>
        <taxon>Eukaryota</taxon>
        <taxon>Sar</taxon>
        <taxon>Stramenopiles</taxon>
        <taxon>Oomycota</taxon>
        <taxon>Peronosporomycetes</taxon>
        <taxon>Peronosporales</taxon>
        <taxon>Peronosporaceae</taxon>
        <taxon>Phytophthora</taxon>
    </lineage>
</organism>
<evidence type="ECO:0000313" key="3">
    <source>
        <dbReference type="Proteomes" id="UP000028582"/>
    </source>
</evidence>
<feature type="region of interest" description="Disordered" evidence="1">
    <location>
        <begin position="106"/>
        <end position="148"/>
    </location>
</feature>
<reference evidence="2 3" key="1">
    <citation type="submission" date="2013-11" db="EMBL/GenBank/DDBJ databases">
        <title>The Genome Sequence of Phytophthora parasitica P1976.</title>
        <authorList>
            <consortium name="The Broad Institute Genomics Platform"/>
            <person name="Russ C."/>
            <person name="Tyler B."/>
            <person name="Panabieres F."/>
            <person name="Shan W."/>
            <person name="Tripathy S."/>
            <person name="Grunwald N."/>
            <person name="Machado M."/>
            <person name="Johnson C.S."/>
            <person name="Walker B."/>
            <person name="Young S."/>
            <person name="Zeng Q."/>
            <person name="Gargeya S."/>
            <person name="Fitzgerald M."/>
            <person name="Haas B."/>
            <person name="Abouelleil A."/>
            <person name="Allen A.W."/>
            <person name="Alvarado L."/>
            <person name="Arachchi H.M."/>
            <person name="Berlin A.M."/>
            <person name="Chapman S.B."/>
            <person name="Gainer-Dewar J."/>
            <person name="Goldberg J."/>
            <person name="Griggs A."/>
            <person name="Gujja S."/>
            <person name="Hansen M."/>
            <person name="Howarth C."/>
            <person name="Imamovic A."/>
            <person name="Ireland A."/>
            <person name="Larimer J."/>
            <person name="McCowan C."/>
            <person name="Murphy C."/>
            <person name="Pearson M."/>
            <person name="Poon T.W."/>
            <person name="Priest M."/>
            <person name="Roberts A."/>
            <person name="Saif S."/>
            <person name="Shea T."/>
            <person name="Sisk P."/>
            <person name="Sykes S."/>
            <person name="Wortman J."/>
            <person name="Nusbaum C."/>
            <person name="Birren B."/>
        </authorList>
    </citation>
    <scope>NUCLEOTIDE SEQUENCE [LARGE SCALE GENOMIC DNA]</scope>
    <source>
        <strain evidence="2 3">P1976</strain>
    </source>
</reference>
<dbReference type="AlphaFoldDB" id="A0A080ZV51"/>
<dbReference type="EMBL" id="ANJA01002323">
    <property type="protein sequence ID" value="ETO70512.1"/>
    <property type="molecule type" value="Genomic_DNA"/>
</dbReference>
<dbReference type="PANTHER" id="PTHR35796:SF3">
    <property type="entry name" value="BHLH DOMAIN-CONTAINING PROTEIN"/>
    <property type="match status" value="1"/>
</dbReference>
<evidence type="ECO:0000256" key="1">
    <source>
        <dbReference type="SAM" id="MobiDB-lite"/>
    </source>
</evidence>
<feature type="region of interest" description="Disordered" evidence="1">
    <location>
        <begin position="56"/>
        <end position="77"/>
    </location>
</feature>